<keyword evidence="4 5" id="KW-0274">FAD</keyword>
<dbReference type="Pfam" id="PF02770">
    <property type="entry name" value="Acyl-CoA_dh_M"/>
    <property type="match status" value="1"/>
</dbReference>
<dbReference type="SUPFAM" id="SSF47203">
    <property type="entry name" value="Acyl-CoA dehydrogenase C-terminal domain-like"/>
    <property type="match status" value="1"/>
</dbReference>
<organism evidence="10 11">
    <name type="scientific">Mycolicibacter hiberniae</name>
    <dbReference type="NCBI Taxonomy" id="29314"/>
    <lineage>
        <taxon>Bacteria</taxon>
        <taxon>Bacillati</taxon>
        <taxon>Actinomycetota</taxon>
        <taxon>Actinomycetes</taxon>
        <taxon>Mycobacteriales</taxon>
        <taxon>Mycobacteriaceae</taxon>
        <taxon>Mycolicibacter</taxon>
    </lineage>
</organism>
<dbReference type="EMBL" id="AP022609">
    <property type="protein sequence ID" value="BBZ23602.1"/>
    <property type="molecule type" value="Genomic_DNA"/>
</dbReference>
<dbReference type="Pfam" id="PF12806">
    <property type="entry name" value="Acyl-CoA_dh_C"/>
    <property type="match status" value="1"/>
</dbReference>
<keyword evidence="5" id="KW-0560">Oxidoreductase</keyword>
<dbReference type="OrthoDB" id="9807883at2"/>
<keyword evidence="11" id="KW-1185">Reference proteome</keyword>
<dbReference type="PANTHER" id="PTHR42803:SF3">
    <property type="entry name" value="ACYL-COA DEHYDROGENASE-RELATED"/>
    <property type="match status" value="1"/>
</dbReference>
<dbReference type="InterPro" id="IPR052166">
    <property type="entry name" value="Diverse_Acyl-CoA_DH"/>
</dbReference>
<dbReference type="InterPro" id="IPR025878">
    <property type="entry name" value="Acyl-CoA_dh-like_C_dom"/>
</dbReference>
<proteinExistence type="inferred from homology"/>
<reference evidence="10 11" key="1">
    <citation type="journal article" date="2019" name="Emerg. Microbes Infect.">
        <title>Comprehensive subspecies identification of 175 nontuberculous mycobacteria species based on 7547 genomic profiles.</title>
        <authorList>
            <person name="Matsumoto Y."/>
            <person name="Kinjo T."/>
            <person name="Motooka D."/>
            <person name="Nabeya D."/>
            <person name="Jung N."/>
            <person name="Uechi K."/>
            <person name="Horii T."/>
            <person name="Iida T."/>
            <person name="Fujita J."/>
            <person name="Nakamura S."/>
        </authorList>
    </citation>
    <scope>NUCLEOTIDE SEQUENCE [LARGE SCALE GENOMIC DNA]</scope>
    <source>
        <strain evidence="10 11">JCM 13571</strain>
    </source>
</reference>
<sequence>MKSALLSRQDLDFLLFDWLRVEELTGRDRFAEHSRETFSDTLDLCEQLATRYFAPHNKKSDAQEPTFDGTKVTIIPEVKEALAACAEAELTGMAMDYSLGGSQLPATVAQAGFAWLMAANVSTAGYAMLTMANANLLAKFGSDEQIAAFVKPMIAGRFTGTMCLSETQAGSSLADITTRAEPRADGTFRLFGSKMWISGGEHELTDNIVHLVLAKIPGGPAGTKGISLFIVPKYLVNSDGTLGARNDVVLAGLNHKMGYRGITNTVLNFGEGIHQPDGEPGAVGYLVGDEHRGLNYMFHMMNEARLGVGMGAIALGYTGYLKSLEYARTRPQGRPPTAKDPAAPQVTIIEHADVKRMLLAQKSYVEGALALALYCARLVDITHTAESDEELEHATALLDILTPIAKSWPSQWCLAANDLAIQVHGGYGYTREYDVEQHYRDNRLNPIHEGTHGIQSLDLLGRKVVQRNGASLAALHAAIAESTAAAHRAGGEVAGFATQLDAVAQRLVAVTAGMFAAGDIDAALANSAIYLEAFGHVVIAWIWLEQTLAAEGRSGDFFDGKRQAARYFFRYELPKTGPQLDLLESLDRTTLEMRPEWF</sequence>
<keyword evidence="3 5" id="KW-0285">Flavoprotein</keyword>
<comment type="similarity">
    <text evidence="2 5">Belongs to the acyl-CoA dehydrogenase family.</text>
</comment>
<dbReference type="Gene3D" id="1.20.140.10">
    <property type="entry name" value="Butyryl-CoA Dehydrogenase, subunit A, domain 3"/>
    <property type="match status" value="1"/>
</dbReference>
<dbReference type="GO" id="GO:0050660">
    <property type="term" value="F:flavin adenine dinucleotide binding"/>
    <property type="evidence" value="ECO:0007669"/>
    <property type="project" value="InterPro"/>
</dbReference>
<dbReference type="Gene3D" id="2.40.110.10">
    <property type="entry name" value="Butyryl-CoA Dehydrogenase, subunit A, domain 2"/>
    <property type="match status" value="1"/>
</dbReference>
<evidence type="ECO:0000256" key="4">
    <source>
        <dbReference type="ARBA" id="ARBA00022827"/>
    </source>
</evidence>
<dbReference type="InterPro" id="IPR006091">
    <property type="entry name" value="Acyl-CoA_Oxase/DH_mid-dom"/>
</dbReference>
<protein>
    <submittedName>
        <fullName evidence="10">Acyl-CoA dehydrogenase</fullName>
    </submittedName>
</protein>
<evidence type="ECO:0000256" key="1">
    <source>
        <dbReference type="ARBA" id="ARBA00001974"/>
    </source>
</evidence>
<accession>A0A7I7X2D0</accession>
<evidence type="ECO:0000256" key="2">
    <source>
        <dbReference type="ARBA" id="ARBA00009347"/>
    </source>
</evidence>
<dbReference type="InterPro" id="IPR046373">
    <property type="entry name" value="Acyl-CoA_Oxase/DH_mid-dom_sf"/>
</dbReference>
<dbReference type="RefSeq" id="WP_085137893.1">
    <property type="nucleotide sequence ID" value="NZ_AP022609.1"/>
</dbReference>
<dbReference type="InterPro" id="IPR036250">
    <property type="entry name" value="AcylCo_DH-like_C"/>
</dbReference>
<dbReference type="InterPro" id="IPR009075">
    <property type="entry name" value="AcylCo_DH/oxidase_C"/>
</dbReference>
<feature type="domain" description="Acyl-CoA oxidase/dehydrogenase middle" evidence="7">
    <location>
        <begin position="162"/>
        <end position="267"/>
    </location>
</feature>
<evidence type="ECO:0000313" key="10">
    <source>
        <dbReference type="EMBL" id="BBZ23602.1"/>
    </source>
</evidence>
<evidence type="ECO:0000259" key="6">
    <source>
        <dbReference type="Pfam" id="PF00441"/>
    </source>
</evidence>
<name>A0A7I7X2D0_9MYCO</name>
<gene>
    <name evidence="10" type="primary">acaD9</name>
    <name evidence="10" type="ORF">MHIB_20200</name>
</gene>
<feature type="domain" description="Acyl-CoA dehydrogenase/oxidase C-terminal" evidence="6">
    <location>
        <begin position="292"/>
        <end position="457"/>
    </location>
</feature>
<evidence type="ECO:0000259" key="7">
    <source>
        <dbReference type="Pfam" id="PF02770"/>
    </source>
</evidence>
<dbReference type="KEGG" id="mhib:MHIB_20200"/>
<dbReference type="AlphaFoldDB" id="A0A7I7X2D0"/>
<evidence type="ECO:0000256" key="5">
    <source>
        <dbReference type="RuleBase" id="RU362125"/>
    </source>
</evidence>
<dbReference type="Pfam" id="PF02771">
    <property type="entry name" value="Acyl-CoA_dh_N"/>
    <property type="match status" value="1"/>
</dbReference>
<dbReference type="GO" id="GO:0016627">
    <property type="term" value="F:oxidoreductase activity, acting on the CH-CH group of donors"/>
    <property type="evidence" value="ECO:0007669"/>
    <property type="project" value="InterPro"/>
</dbReference>
<dbReference type="SUPFAM" id="SSF56645">
    <property type="entry name" value="Acyl-CoA dehydrogenase NM domain-like"/>
    <property type="match status" value="1"/>
</dbReference>
<evidence type="ECO:0000313" key="11">
    <source>
        <dbReference type="Proteomes" id="UP000467260"/>
    </source>
</evidence>
<comment type="cofactor">
    <cofactor evidence="1 5">
        <name>FAD</name>
        <dbReference type="ChEBI" id="CHEBI:57692"/>
    </cofactor>
</comment>
<dbReference type="Pfam" id="PF00441">
    <property type="entry name" value="Acyl-CoA_dh_1"/>
    <property type="match status" value="1"/>
</dbReference>
<feature type="domain" description="Acyl-CoA dehydrogenase/oxidase N-terminal" evidence="8">
    <location>
        <begin position="45"/>
        <end position="156"/>
    </location>
</feature>
<dbReference type="Proteomes" id="UP000467260">
    <property type="component" value="Chromosome"/>
</dbReference>
<dbReference type="InterPro" id="IPR037069">
    <property type="entry name" value="AcylCoA_DH/ox_N_sf"/>
</dbReference>
<evidence type="ECO:0000259" key="8">
    <source>
        <dbReference type="Pfam" id="PF02771"/>
    </source>
</evidence>
<feature type="domain" description="Acetyl-CoA dehydrogenase-like C-terminal" evidence="9">
    <location>
        <begin position="483"/>
        <end position="593"/>
    </location>
</feature>
<dbReference type="PANTHER" id="PTHR42803">
    <property type="entry name" value="ACYL-COA DEHYDROGENASE"/>
    <property type="match status" value="1"/>
</dbReference>
<dbReference type="InterPro" id="IPR013786">
    <property type="entry name" value="AcylCoA_DH/ox_N"/>
</dbReference>
<evidence type="ECO:0000259" key="9">
    <source>
        <dbReference type="Pfam" id="PF12806"/>
    </source>
</evidence>
<dbReference type="InterPro" id="IPR009100">
    <property type="entry name" value="AcylCoA_DH/oxidase_NM_dom_sf"/>
</dbReference>
<dbReference type="Gene3D" id="1.10.540.10">
    <property type="entry name" value="Acyl-CoA dehydrogenase/oxidase, N-terminal domain"/>
    <property type="match status" value="1"/>
</dbReference>
<evidence type="ECO:0000256" key="3">
    <source>
        <dbReference type="ARBA" id="ARBA00022630"/>
    </source>
</evidence>